<sequence length="343" mass="38038">MTADDDVEAFLQVFENTATREGWPLEDWALALAPLLTGEAQRAYFSLPLTVAENYDEVIARLGLSPICVAQQFHEWEFKPRVPARAQAAELSRIAQHWLLEGNPTAAQVAERVVVDRLLCALPRSHRQAVGMRNPTSTLEFVEAIELADAVHQREAGDQAPPFPRRVVQERRSLEGTSRPVSRPSVPSPWDEPMPSAEPITPPRTWLVGCIVHQRVPVGAPEADVMIEGKPYRALLDSGSMVTLIQTRLCPPHSGHKSFLLITCVHRETRQVPARRVIISSTQGTWPVEAGLVKDLPVAVLLGRDWPGSDQLLTATTQPVSPGGKRRRRTHQRRPGNKRNSPA</sequence>
<evidence type="ECO:0000256" key="1">
    <source>
        <dbReference type="ARBA" id="ARBA00022801"/>
    </source>
</evidence>
<keyword evidence="5" id="KW-1185">Reference proteome</keyword>
<accession>A0ABD0QIU7</accession>
<dbReference type="InterPro" id="IPR003309">
    <property type="entry name" value="SCAN_dom"/>
</dbReference>
<feature type="non-terminal residue" evidence="4">
    <location>
        <position position="343"/>
    </location>
</feature>
<feature type="compositionally biased region" description="Polar residues" evidence="2">
    <location>
        <begin position="311"/>
        <end position="320"/>
    </location>
</feature>
<reference evidence="4 5" key="1">
    <citation type="submission" date="2024-05" db="EMBL/GenBank/DDBJ databases">
        <title>Genome sequencing and assembly of Indian major carp, Cirrhinus mrigala (Hamilton, 1822).</title>
        <authorList>
            <person name="Mohindra V."/>
            <person name="Chowdhury L.M."/>
            <person name="Lal K."/>
            <person name="Jena J.K."/>
        </authorList>
    </citation>
    <scope>NUCLEOTIDE SEQUENCE [LARGE SCALE GENOMIC DNA]</scope>
    <source>
        <strain evidence="4">CM1030</strain>
        <tissue evidence="4">Blood</tissue>
    </source>
</reference>
<dbReference type="InterPro" id="IPR018061">
    <property type="entry name" value="Retropepsins"/>
</dbReference>
<dbReference type="SUPFAM" id="SSF47353">
    <property type="entry name" value="Retrovirus capsid dimerization domain-like"/>
    <property type="match status" value="1"/>
</dbReference>
<name>A0ABD0QIU7_CIRMR</name>
<protein>
    <recommendedName>
        <fullName evidence="3">SCAN box domain-containing protein</fullName>
    </recommendedName>
</protein>
<dbReference type="GO" id="GO:0016787">
    <property type="term" value="F:hydrolase activity"/>
    <property type="evidence" value="ECO:0007669"/>
    <property type="project" value="UniProtKB-KW"/>
</dbReference>
<feature type="region of interest" description="Disordered" evidence="2">
    <location>
        <begin position="311"/>
        <end position="343"/>
    </location>
</feature>
<feature type="domain" description="SCAN box" evidence="3">
    <location>
        <begin position="71"/>
        <end position="146"/>
    </location>
</feature>
<evidence type="ECO:0000313" key="4">
    <source>
        <dbReference type="EMBL" id="KAL0186157.1"/>
    </source>
</evidence>
<dbReference type="SUPFAM" id="SSF50630">
    <property type="entry name" value="Acid proteases"/>
    <property type="match status" value="1"/>
</dbReference>
<gene>
    <name evidence="4" type="ORF">M9458_017827</name>
</gene>
<dbReference type="CDD" id="cd00303">
    <property type="entry name" value="retropepsin_like"/>
    <property type="match status" value="1"/>
</dbReference>
<evidence type="ECO:0000313" key="5">
    <source>
        <dbReference type="Proteomes" id="UP001529510"/>
    </source>
</evidence>
<dbReference type="Pfam" id="PF00077">
    <property type="entry name" value="RVP"/>
    <property type="match status" value="1"/>
</dbReference>
<dbReference type="PANTHER" id="PTHR46888:SF15">
    <property type="entry name" value="ZINC FINGER AND SCAN DOMAIN-CONTAINING PROTEIN 12-LIKE"/>
    <property type="match status" value="1"/>
</dbReference>
<dbReference type="Proteomes" id="UP001529510">
    <property type="component" value="Unassembled WGS sequence"/>
</dbReference>
<dbReference type="Gene3D" id="2.40.70.10">
    <property type="entry name" value="Acid Proteases"/>
    <property type="match status" value="1"/>
</dbReference>
<feature type="compositionally biased region" description="Basic residues" evidence="2">
    <location>
        <begin position="324"/>
        <end position="337"/>
    </location>
</feature>
<evidence type="ECO:0000256" key="2">
    <source>
        <dbReference type="SAM" id="MobiDB-lite"/>
    </source>
</evidence>
<keyword evidence="1" id="KW-0378">Hydrolase</keyword>
<dbReference type="EMBL" id="JAMKFB020000008">
    <property type="protein sequence ID" value="KAL0186157.1"/>
    <property type="molecule type" value="Genomic_DNA"/>
</dbReference>
<dbReference type="PANTHER" id="PTHR46888">
    <property type="entry name" value="ZINC KNUCKLE DOMAINCONTAINING PROTEIN-RELATED"/>
    <property type="match status" value="1"/>
</dbReference>
<evidence type="ECO:0000259" key="3">
    <source>
        <dbReference type="PROSITE" id="PS50804"/>
    </source>
</evidence>
<comment type="caution">
    <text evidence="4">The sequence shown here is derived from an EMBL/GenBank/DDBJ whole genome shotgun (WGS) entry which is preliminary data.</text>
</comment>
<dbReference type="PROSITE" id="PS50804">
    <property type="entry name" value="SCAN_BOX"/>
    <property type="match status" value="1"/>
</dbReference>
<dbReference type="InterPro" id="IPR021109">
    <property type="entry name" value="Peptidase_aspartic_dom_sf"/>
</dbReference>
<organism evidence="4 5">
    <name type="scientific">Cirrhinus mrigala</name>
    <name type="common">Mrigala</name>
    <dbReference type="NCBI Taxonomy" id="683832"/>
    <lineage>
        <taxon>Eukaryota</taxon>
        <taxon>Metazoa</taxon>
        <taxon>Chordata</taxon>
        <taxon>Craniata</taxon>
        <taxon>Vertebrata</taxon>
        <taxon>Euteleostomi</taxon>
        <taxon>Actinopterygii</taxon>
        <taxon>Neopterygii</taxon>
        <taxon>Teleostei</taxon>
        <taxon>Ostariophysi</taxon>
        <taxon>Cypriniformes</taxon>
        <taxon>Cyprinidae</taxon>
        <taxon>Labeoninae</taxon>
        <taxon>Labeonini</taxon>
        <taxon>Cirrhinus</taxon>
    </lineage>
</organism>
<dbReference type="Gene3D" id="1.10.4020.10">
    <property type="entry name" value="DNA breaking-rejoining enzymes"/>
    <property type="match status" value="1"/>
</dbReference>
<dbReference type="InterPro" id="IPR038269">
    <property type="entry name" value="SCAN_sf"/>
</dbReference>
<feature type="region of interest" description="Disordered" evidence="2">
    <location>
        <begin position="154"/>
        <end position="197"/>
    </location>
</feature>
<dbReference type="AlphaFoldDB" id="A0ABD0QIU7"/>
<proteinExistence type="predicted"/>